<evidence type="ECO:0000259" key="4">
    <source>
        <dbReference type="Pfam" id="PF00150"/>
    </source>
</evidence>
<sequence>MFLSHNKLTLSVASICIASTLNLAGCGGGGSSVNTDDGNSPGETVKDTTPNTFSFTAQTNVTLNSQIESDTITISGIDAPTNVTITGGEYSINNGNYTNAAGQIENGQTIKIRIQSAADFVTQSSATISIGGVSKTFVVTTLVEPIVDDGVVQVDVNLNTKHVIDGMDTLDRQKYINIHAYNLENGWGQNDVHSLNAPNELGDNLMLDFMQGYDVYFGRDTGSIGWNLRNVSQDAARPGFVDESTASQRAGDVKWIYDNNTSVKYENARKVEDRMQDMIVGGQQHPYWPEGTLINPVNGDPAWAFSQSDTAAEPFGTATGHYMSQYLSKFFAQNDSDMGQQKPVYFEVMNEPLYDLTTDREGDADYVEPLKVFEFHNTVAAEIRKDPKNDDIMIGGYTVAFPDFDKDNFKRWEERDKLFIDTAGENMDFISIHLYDFPTFQNSERYRRGSNLEATLDMLEHYTYLKFGQVKPILISEVGSSVHARLNEDWTPQRDAEKVLSITTMNTQFLERPNNILKVIPFIPVKAEWGRRTVNGKSIAYSSRLMVQKKERDGSDDDTWVYSDHVKFYQLWSDVNGTRVDSYSNEVDVLTDSYVEGNKAYIVLTNLEFEDVEIKLNTLGVEGNTLNAISYKELSYSDAFETQLIENTLTEIPEKMTLPAEATTIVTLEYADNIDIAESNTEKRYYATTYHQAINANQAINFEFKDVTVNDHGEAVLRLGVGRDHGKSLTPVVTVNGTSVSVPTDVKGYDQKQGKTQTGRPNFFGVIEIPVSYDLLQANNTVSVEFSDAGGYVSSAVMQVFTTSVELNRN</sequence>
<dbReference type="Pfam" id="PF00150">
    <property type="entry name" value="Cellulase"/>
    <property type="match status" value="1"/>
</dbReference>
<dbReference type="Gene3D" id="2.60.120.1200">
    <property type="match status" value="1"/>
</dbReference>
<dbReference type="CDD" id="cd21510">
    <property type="entry name" value="agarase_cat"/>
    <property type="match status" value="1"/>
</dbReference>
<evidence type="ECO:0000313" key="8">
    <source>
        <dbReference type="Proteomes" id="UP001467690"/>
    </source>
</evidence>
<keyword evidence="1" id="KW-0378">Hydrolase</keyword>
<dbReference type="EMBL" id="JBELOE010000110">
    <property type="protein sequence ID" value="MER2491335.1"/>
    <property type="molecule type" value="Genomic_DNA"/>
</dbReference>
<keyword evidence="3" id="KW-0732">Signal</keyword>
<gene>
    <name evidence="7" type="ORF">ABS311_05505</name>
</gene>
<dbReference type="Gene3D" id="3.20.20.80">
    <property type="entry name" value="Glycosidases"/>
    <property type="match status" value="1"/>
</dbReference>
<feature type="domain" description="Beta-porphyranase A C-terminal" evidence="5">
    <location>
        <begin position="701"/>
        <end position="801"/>
    </location>
</feature>
<keyword evidence="8" id="KW-1185">Reference proteome</keyword>
<dbReference type="InterPro" id="IPR001547">
    <property type="entry name" value="Glyco_hydro_5"/>
</dbReference>
<dbReference type="Proteomes" id="UP001467690">
    <property type="component" value="Unassembled WGS sequence"/>
</dbReference>
<feature type="signal peptide" evidence="3">
    <location>
        <begin position="1"/>
        <end position="24"/>
    </location>
</feature>
<protein>
    <submittedName>
        <fullName evidence="7">Cellulase family glycosylhydrolase</fullName>
    </submittedName>
</protein>
<evidence type="ECO:0000259" key="5">
    <source>
        <dbReference type="Pfam" id="PF18040"/>
    </source>
</evidence>
<reference evidence="7 8" key="1">
    <citation type="submission" date="2024-06" db="EMBL/GenBank/DDBJ databases">
        <authorList>
            <person name="Chen R.Y."/>
        </authorList>
    </citation>
    <scope>NUCLEOTIDE SEQUENCE [LARGE SCALE GENOMIC DNA]</scope>
    <source>
        <strain evidence="7 8">D2</strain>
    </source>
</reference>
<accession>A0ABV1REI8</accession>
<feature type="chain" id="PRO_5045964145" evidence="3">
    <location>
        <begin position="25"/>
        <end position="810"/>
    </location>
</feature>
<dbReference type="Pfam" id="PF18206">
    <property type="entry name" value="Porphyrn_cat_1"/>
    <property type="match status" value="1"/>
</dbReference>
<proteinExistence type="predicted"/>
<keyword evidence="2" id="KW-0326">Glycosidase</keyword>
<dbReference type="SUPFAM" id="SSF51445">
    <property type="entry name" value="(Trans)glycosidases"/>
    <property type="match status" value="1"/>
</dbReference>
<dbReference type="InterPro" id="IPR040527">
    <property type="entry name" value="Beta-sand_Porphyrn"/>
</dbReference>
<feature type="domain" description="Porphyranase beta-sandwich" evidence="6">
    <location>
        <begin position="588"/>
        <end position="692"/>
    </location>
</feature>
<evidence type="ECO:0000256" key="1">
    <source>
        <dbReference type="ARBA" id="ARBA00022801"/>
    </source>
</evidence>
<evidence type="ECO:0000313" key="7">
    <source>
        <dbReference type="EMBL" id="MER2491335.1"/>
    </source>
</evidence>
<name>A0ABV1REI8_9ALTE</name>
<dbReference type="RefSeq" id="WP_350401000.1">
    <property type="nucleotide sequence ID" value="NZ_JBELOE010000110.1"/>
</dbReference>
<dbReference type="InterPro" id="IPR017853">
    <property type="entry name" value="GH"/>
</dbReference>
<evidence type="ECO:0000259" key="6">
    <source>
        <dbReference type="Pfam" id="PF18206"/>
    </source>
</evidence>
<organism evidence="7 8">
    <name type="scientific">Catenovulum sediminis</name>
    <dbReference type="NCBI Taxonomy" id="1740262"/>
    <lineage>
        <taxon>Bacteria</taxon>
        <taxon>Pseudomonadati</taxon>
        <taxon>Pseudomonadota</taxon>
        <taxon>Gammaproteobacteria</taxon>
        <taxon>Alteromonadales</taxon>
        <taxon>Alteromonadaceae</taxon>
        <taxon>Catenovulum</taxon>
    </lineage>
</organism>
<feature type="domain" description="Glycoside hydrolase family 5" evidence="4">
    <location>
        <begin position="324"/>
        <end position="499"/>
    </location>
</feature>
<dbReference type="Pfam" id="PF18040">
    <property type="entry name" value="BPA_C"/>
    <property type="match status" value="1"/>
</dbReference>
<evidence type="ECO:0000256" key="2">
    <source>
        <dbReference type="ARBA" id="ARBA00023295"/>
    </source>
</evidence>
<evidence type="ECO:0000256" key="3">
    <source>
        <dbReference type="SAM" id="SignalP"/>
    </source>
</evidence>
<dbReference type="InterPro" id="IPR041224">
    <property type="entry name" value="BPA_C"/>
</dbReference>
<comment type="caution">
    <text evidence="7">The sequence shown here is derived from an EMBL/GenBank/DDBJ whole genome shotgun (WGS) entry which is preliminary data.</text>
</comment>